<evidence type="ECO:0000256" key="8">
    <source>
        <dbReference type="SAM" id="Phobius"/>
    </source>
</evidence>
<evidence type="ECO:0000256" key="4">
    <source>
        <dbReference type="ARBA" id="ARBA00022692"/>
    </source>
</evidence>
<keyword evidence="5 8" id="KW-1133">Transmembrane helix</keyword>
<evidence type="ECO:0000256" key="6">
    <source>
        <dbReference type="ARBA" id="ARBA00023136"/>
    </source>
</evidence>
<evidence type="ECO:0000256" key="2">
    <source>
        <dbReference type="ARBA" id="ARBA00005887"/>
    </source>
</evidence>
<reference evidence="10 11" key="1">
    <citation type="journal article" date="2014" name="Genome Biol. Evol.">
        <title>The secreted proteins of Achlya hypogyna and Thraustotheca clavata identify the ancestral oomycete secretome and reveal gene acquisitions by horizontal gene transfer.</title>
        <authorList>
            <person name="Misner I."/>
            <person name="Blouin N."/>
            <person name="Leonard G."/>
            <person name="Richards T.A."/>
            <person name="Lane C.E."/>
        </authorList>
    </citation>
    <scope>NUCLEOTIDE SEQUENCE [LARGE SCALE GENOMIC DNA]</scope>
    <source>
        <strain evidence="10 11">ATCC 48635</strain>
    </source>
</reference>
<dbReference type="Pfam" id="PF00909">
    <property type="entry name" value="Ammonium_transp"/>
    <property type="match status" value="1"/>
</dbReference>
<dbReference type="Proteomes" id="UP000243579">
    <property type="component" value="Unassembled WGS sequence"/>
</dbReference>
<evidence type="ECO:0000256" key="3">
    <source>
        <dbReference type="ARBA" id="ARBA00022448"/>
    </source>
</evidence>
<organism evidence="10 11">
    <name type="scientific">Achlya hypogyna</name>
    <name type="common">Oomycete</name>
    <name type="synonym">Protoachlya hypogyna</name>
    <dbReference type="NCBI Taxonomy" id="1202772"/>
    <lineage>
        <taxon>Eukaryota</taxon>
        <taxon>Sar</taxon>
        <taxon>Stramenopiles</taxon>
        <taxon>Oomycota</taxon>
        <taxon>Saprolegniomycetes</taxon>
        <taxon>Saprolegniales</taxon>
        <taxon>Achlyaceae</taxon>
        <taxon>Achlya</taxon>
    </lineage>
</organism>
<dbReference type="PANTHER" id="PTHR11730">
    <property type="entry name" value="AMMONIUM TRANSPORTER"/>
    <property type="match status" value="1"/>
</dbReference>
<dbReference type="GO" id="GO:0008519">
    <property type="term" value="F:ammonium channel activity"/>
    <property type="evidence" value="ECO:0007669"/>
    <property type="project" value="InterPro"/>
</dbReference>
<feature type="transmembrane region" description="Helical" evidence="8">
    <location>
        <begin position="35"/>
        <end position="60"/>
    </location>
</feature>
<evidence type="ECO:0000313" key="10">
    <source>
        <dbReference type="EMBL" id="OQR96322.1"/>
    </source>
</evidence>
<evidence type="ECO:0000256" key="1">
    <source>
        <dbReference type="ARBA" id="ARBA00004141"/>
    </source>
</evidence>
<comment type="similarity">
    <text evidence="2">Belongs to the ammonia transporter channel (TC 1.A.11.2) family.</text>
</comment>
<feature type="transmembrane region" description="Helical" evidence="8">
    <location>
        <begin position="136"/>
        <end position="158"/>
    </location>
</feature>
<gene>
    <name evidence="10" type="ORF">ACHHYP_16093</name>
</gene>
<keyword evidence="6 8" id="KW-0472">Membrane</keyword>
<protein>
    <recommendedName>
        <fullName evidence="9">Ammonium transporter AmtB-like domain-containing protein</fullName>
    </recommendedName>
</protein>
<keyword evidence="11" id="KW-1185">Reference proteome</keyword>
<keyword evidence="7" id="KW-0924">Ammonia transport</keyword>
<sequence>METFVIHAPDMAAVWQQLAAVHATSMLSQESLRTLLTNVGFFLALFVPVGNAMALAAAAVDDGRHSFYMTNLNTAHNIEPTLSMCMAIAVVSLAMVLVGAIVPVLDDESLLFYVSTGLVLASVLHSTLHLQLPSSVFVVLLITTVGVVYPAAAVVAWSSNGWFNPLSSNALFDQGAIDMGGTGVVHITLGSVVLAAMLLLPDALQTVQSLPVHDHLDVTSTVLVGVGWLGLLMGHTAAALSASTAGLATLARSLGHAVIGATGGALVGVLAAVFLPAPAASSCAMAGYVAVAGAAGLVEPIVALFLGGAGASVYLATAKGVVNLQRLRVPSCYSDAVAIHLGVGAFGTIVGGLCAVPARYETAYALRHWGGYGRQLGLNLLYALVAVAWATVVTTLVLLPVRHVRHQADAAGYTEMDEFKYASDTPRGDIYDVSSPTKSVTFYRSPSSDWV</sequence>
<proteinExistence type="inferred from homology"/>
<feature type="transmembrane region" description="Helical" evidence="8">
    <location>
        <begin position="220"/>
        <end position="242"/>
    </location>
</feature>
<feature type="transmembrane region" description="Helical" evidence="8">
    <location>
        <begin position="254"/>
        <end position="275"/>
    </location>
</feature>
<comment type="subcellular location">
    <subcellularLocation>
        <location evidence="1">Membrane</location>
        <topology evidence="1">Multi-pass membrane protein</topology>
    </subcellularLocation>
</comment>
<dbReference type="EMBL" id="JNBR01000148">
    <property type="protein sequence ID" value="OQR96322.1"/>
    <property type="molecule type" value="Genomic_DNA"/>
</dbReference>
<accession>A0A1V9ZEC7</accession>
<feature type="domain" description="Ammonium transporter AmtB-like" evidence="9">
    <location>
        <begin position="111"/>
        <end position="405"/>
    </location>
</feature>
<feature type="transmembrane region" description="Helical" evidence="8">
    <location>
        <begin position="287"/>
        <end position="316"/>
    </location>
</feature>
<dbReference type="OrthoDB" id="10467924at2759"/>
<dbReference type="PANTHER" id="PTHR11730:SF6">
    <property type="entry name" value="AMMONIUM TRANSPORTER"/>
    <property type="match status" value="1"/>
</dbReference>
<evidence type="ECO:0000256" key="7">
    <source>
        <dbReference type="ARBA" id="ARBA00023177"/>
    </source>
</evidence>
<dbReference type="GO" id="GO:0097272">
    <property type="term" value="P:ammonium homeostasis"/>
    <property type="evidence" value="ECO:0007669"/>
    <property type="project" value="TreeGrafter"/>
</dbReference>
<dbReference type="InterPro" id="IPR024041">
    <property type="entry name" value="NH4_transpt_AmtB-like_dom"/>
</dbReference>
<feature type="transmembrane region" description="Helical" evidence="8">
    <location>
        <begin position="380"/>
        <end position="399"/>
    </location>
</feature>
<evidence type="ECO:0000313" key="11">
    <source>
        <dbReference type="Proteomes" id="UP000243579"/>
    </source>
</evidence>
<feature type="transmembrane region" description="Helical" evidence="8">
    <location>
        <begin position="179"/>
        <end position="200"/>
    </location>
</feature>
<evidence type="ECO:0000256" key="5">
    <source>
        <dbReference type="ARBA" id="ARBA00022989"/>
    </source>
</evidence>
<keyword evidence="3" id="KW-0813">Transport</keyword>
<comment type="caution">
    <text evidence="10">The sequence shown here is derived from an EMBL/GenBank/DDBJ whole genome shotgun (WGS) entry which is preliminary data.</text>
</comment>
<name>A0A1V9ZEC7_ACHHY</name>
<evidence type="ECO:0000259" key="9">
    <source>
        <dbReference type="Pfam" id="PF00909"/>
    </source>
</evidence>
<dbReference type="STRING" id="1202772.A0A1V9ZEC7"/>
<feature type="transmembrane region" description="Helical" evidence="8">
    <location>
        <begin position="337"/>
        <end position="360"/>
    </location>
</feature>
<dbReference type="AlphaFoldDB" id="A0A1V9ZEC7"/>
<dbReference type="InterPro" id="IPR029020">
    <property type="entry name" value="Ammonium/urea_transptr"/>
</dbReference>
<dbReference type="SUPFAM" id="SSF111352">
    <property type="entry name" value="Ammonium transporter"/>
    <property type="match status" value="1"/>
</dbReference>
<feature type="transmembrane region" description="Helical" evidence="8">
    <location>
        <begin position="110"/>
        <end position="130"/>
    </location>
</feature>
<feature type="transmembrane region" description="Helical" evidence="8">
    <location>
        <begin position="80"/>
        <end position="103"/>
    </location>
</feature>
<dbReference type="GO" id="GO:0005886">
    <property type="term" value="C:plasma membrane"/>
    <property type="evidence" value="ECO:0007669"/>
    <property type="project" value="TreeGrafter"/>
</dbReference>
<keyword evidence="4 8" id="KW-0812">Transmembrane</keyword>
<dbReference type="Gene3D" id="1.10.3430.10">
    <property type="entry name" value="Ammonium transporter AmtB like domains"/>
    <property type="match status" value="1"/>
</dbReference>